<dbReference type="GO" id="GO:0043625">
    <property type="term" value="C:delta DNA polymerase complex"/>
    <property type="evidence" value="ECO:0007669"/>
    <property type="project" value="TreeGrafter"/>
</dbReference>
<keyword evidence="12 21" id="KW-0862">Zinc</keyword>
<keyword evidence="7 21" id="KW-0235">DNA replication</keyword>
<dbReference type="InterPro" id="IPR025687">
    <property type="entry name" value="Znf-C4pol"/>
</dbReference>
<evidence type="ECO:0000256" key="19">
    <source>
        <dbReference type="ARBA" id="ARBA00049244"/>
    </source>
</evidence>
<dbReference type="PROSITE" id="PS00116">
    <property type="entry name" value="DNA_POLYMERASE_B"/>
    <property type="match status" value="1"/>
</dbReference>
<evidence type="ECO:0000256" key="2">
    <source>
        <dbReference type="ARBA" id="ARBA00004123"/>
    </source>
</evidence>
<dbReference type="EMBL" id="LPNM01000005">
    <property type="protein sequence ID" value="OEJ88437.1"/>
    <property type="molecule type" value="Genomic_DNA"/>
</dbReference>
<dbReference type="Gene3D" id="2.40.50.730">
    <property type="match status" value="2"/>
</dbReference>
<dbReference type="FunFam" id="1.10.287.690:FF:000001">
    <property type="entry name" value="DNA polymerase"/>
    <property type="match status" value="1"/>
</dbReference>
<evidence type="ECO:0000256" key="16">
    <source>
        <dbReference type="ARBA" id="ARBA00023014"/>
    </source>
</evidence>
<proteinExistence type="inferred from homology"/>
<keyword evidence="10 21" id="KW-0863">Zinc-finger</keyword>
<keyword evidence="26" id="KW-1185">Reference proteome</keyword>
<keyword evidence="17 21" id="KW-0238">DNA-binding</keyword>
<dbReference type="STRING" id="56408.A0A1E5RNG6"/>
<dbReference type="InterPro" id="IPR042087">
    <property type="entry name" value="DNA_pol_B_thumb"/>
</dbReference>
<dbReference type="NCBIfam" id="TIGR00592">
    <property type="entry name" value="pol2"/>
    <property type="match status" value="1"/>
</dbReference>
<dbReference type="CDD" id="cd05533">
    <property type="entry name" value="POLBc_delta"/>
    <property type="match status" value="1"/>
</dbReference>
<reference evidence="26" key="1">
    <citation type="journal article" date="2016" name="Genome Announc.">
        <title>Genome sequences of three species of Hanseniaspora isolated from spontaneous wine fermentations.</title>
        <authorList>
            <person name="Sternes P.R."/>
            <person name="Lee D."/>
            <person name="Kutyna D.R."/>
            <person name="Borneman A.R."/>
        </authorList>
    </citation>
    <scope>NUCLEOTIDE SEQUENCE [LARGE SCALE GENOMIC DNA]</scope>
    <source>
        <strain evidence="26">AWRI3579</strain>
    </source>
</reference>
<dbReference type="CDD" id="cd05777">
    <property type="entry name" value="DNA_polB_delta_exo"/>
    <property type="match status" value="1"/>
</dbReference>
<feature type="domain" description="C4-type zinc-finger of DNA polymerase delta" evidence="24">
    <location>
        <begin position="1034"/>
        <end position="1105"/>
    </location>
</feature>
<keyword evidence="13" id="KW-0269">Exonuclease</keyword>
<dbReference type="GO" id="GO:0051539">
    <property type="term" value="F:4 iron, 4 sulfur cluster binding"/>
    <property type="evidence" value="ECO:0007669"/>
    <property type="project" value="UniProtKB-KW"/>
</dbReference>
<dbReference type="PANTHER" id="PTHR10322">
    <property type="entry name" value="DNA POLYMERASE CATALYTIC SUBUNIT"/>
    <property type="match status" value="1"/>
</dbReference>
<dbReference type="InterPro" id="IPR043502">
    <property type="entry name" value="DNA/RNA_pol_sf"/>
</dbReference>
<accession>A0A1E5RNG6</accession>
<dbReference type="Gene3D" id="3.90.1600.10">
    <property type="entry name" value="Palm domain of DNA polymerase"/>
    <property type="match status" value="1"/>
</dbReference>
<organism evidence="25 26">
    <name type="scientific">Hanseniaspora osmophila</name>
    <dbReference type="NCBI Taxonomy" id="56408"/>
    <lineage>
        <taxon>Eukaryota</taxon>
        <taxon>Fungi</taxon>
        <taxon>Dikarya</taxon>
        <taxon>Ascomycota</taxon>
        <taxon>Saccharomycotina</taxon>
        <taxon>Saccharomycetes</taxon>
        <taxon>Saccharomycodales</taxon>
        <taxon>Saccharomycodaceae</taxon>
        <taxon>Hanseniaspora</taxon>
    </lineage>
</organism>
<keyword evidence="18 21" id="KW-0539">Nucleus</keyword>
<dbReference type="GO" id="GO:0008296">
    <property type="term" value="F:3'-5'-DNA exonuclease activity"/>
    <property type="evidence" value="ECO:0007669"/>
    <property type="project" value="TreeGrafter"/>
</dbReference>
<dbReference type="Pfam" id="PF03104">
    <property type="entry name" value="DNA_pol_B_exo1"/>
    <property type="match status" value="1"/>
</dbReference>
<evidence type="ECO:0000256" key="18">
    <source>
        <dbReference type="ARBA" id="ARBA00023242"/>
    </source>
</evidence>
<name>A0A1E5RNG6_9ASCO</name>
<sequence>MSKRPNVGENIALLNENDVEMGTADVETHFTNNKRLKSFDHSTLSEPLNSINLIPSNDFVKHKTTGYASSTQDTSAKGLTNANTVSSFEKELQTMANISPSKAKTPNSKLNNRQVWSRKPLPLDFDCSTHDISFQQLDAEEATVSGFQDNNTSAVVRFFGVTDEGHSILCNVTGFKHYLYVPCPPEFDASSHNVEQEIASFLKSLNDQYEREAGKIDSIKVVLKQSIWGYSGDSKLNFFQIFVKEPYTIHKLRTGFEKGYVQYNGWYSQGCTTYDNIAFALRLMIDCGIVGMSWITLPKGKYRMVEDPMDKISPVQLEVSINYKDLIAHPAEGEWSKNAPMRILSFDIECSGRVGVFPEAQIDPVIQIANVVSNQSENKPFVRNVFTVNTCAPITGSEIFDYAKEEDMLMAWKKFVVEVDPDVMIGYNTSNFDFPYLVDRAQALGLHEFPYFSRLYHSRQKIKDAVFSSKAQGTRESKTINIEGRLQLDLFQFLQREYKLRSYTLNAVSAHFLGEQKEDVHHSIITDLQNGDSETRRRLAVYCLKDAYLPLRLLEKLMSLVNYIEMARVTGVPFSYLLSRGQQIKVVSQLFRKCLQIDTVIPNMNSQGSDQQYEGATVIEPIRGYYDVPIATLDFNSLYPSIMMAHNLCYTTLCDKQTVDRLKLVKDKDYIITPNGDIFVSSKLRKGILPEILEELIGARKRAKKDLKNETDSFKKNVLNGRQLALKISANSVYGFTGATVGKLPCLAISSSVTSFGREMILTTKNAVEKKYSLENGHTHNAVVVYGDTDSVMVKFGTTDLKESMKLGTEAALFVSGLFKHPINLEFEKCYFPYLLINKKRYAGLYWTSPEKYDKLDQKGLASVRRDSCPLVSIVMNKVLKGILIERNVQGSLDYIKQIIDNILQNEIDISKLIISKGLAPDYTNPQPHAVLAERIRKRDGMGPNVGDRVDYVIIGGNGKLYTRAEDPLFVLENNIPIDSKYYLNNQLQNPVVSIIGPIIGEKKAQAMFVVKSIKITTGKTGALMGFIKKVETCKNCKSPLRNEPGPLCRNCASKTTEIYLKSLYEVRDLQEKFSRLWTQCQRCSGSLHNEVLCSNKNCDIFYMRVKTKKELQDKSESLSQW</sequence>
<evidence type="ECO:0000256" key="1">
    <source>
        <dbReference type="ARBA" id="ARBA00001966"/>
    </source>
</evidence>
<evidence type="ECO:0000256" key="14">
    <source>
        <dbReference type="ARBA" id="ARBA00022932"/>
    </source>
</evidence>
<dbReference type="SUPFAM" id="SSF56672">
    <property type="entry name" value="DNA/RNA polymerases"/>
    <property type="match status" value="1"/>
</dbReference>
<dbReference type="FunCoup" id="A0A1E5RNG6">
    <property type="interactions" value="786"/>
</dbReference>
<dbReference type="FunFam" id="2.40.50.730:FF:000004">
    <property type="entry name" value="DNA polymerase"/>
    <property type="match status" value="1"/>
</dbReference>
<keyword evidence="9 21" id="KW-0479">Metal-binding</keyword>
<dbReference type="PANTHER" id="PTHR10322:SF23">
    <property type="entry name" value="DNA POLYMERASE DELTA CATALYTIC SUBUNIT"/>
    <property type="match status" value="1"/>
</dbReference>
<dbReference type="GO" id="GO:0000166">
    <property type="term" value="F:nucleotide binding"/>
    <property type="evidence" value="ECO:0007669"/>
    <property type="project" value="InterPro"/>
</dbReference>
<evidence type="ECO:0000256" key="5">
    <source>
        <dbReference type="ARBA" id="ARBA00022679"/>
    </source>
</evidence>
<dbReference type="EC" id="2.7.7.7" evidence="21"/>
<dbReference type="AlphaFoldDB" id="A0A1E5RNG6"/>
<dbReference type="InterPro" id="IPR012337">
    <property type="entry name" value="RNaseH-like_sf"/>
</dbReference>
<dbReference type="GO" id="GO:0006287">
    <property type="term" value="P:base-excision repair, gap-filling"/>
    <property type="evidence" value="ECO:0007669"/>
    <property type="project" value="TreeGrafter"/>
</dbReference>
<dbReference type="SUPFAM" id="SSF53098">
    <property type="entry name" value="Ribonuclease H-like"/>
    <property type="match status" value="1"/>
</dbReference>
<dbReference type="GO" id="GO:0006297">
    <property type="term" value="P:nucleotide-excision repair, DNA gap filling"/>
    <property type="evidence" value="ECO:0007669"/>
    <property type="project" value="TreeGrafter"/>
</dbReference>
<dbReference type="InterPro" id="IPR050240">
    <property type="entry name" value="DNA_pol_type-B"/>
</dbReference>
<keyword evidence="8" id="KW-0540">Nuclease</keyword>
<keyword evidence="11" id="KW-0378">Hydrolase</keyword>
<dbReference type="OrthoDB" id="2414538at2759"/>
<dbReference type="GO" id="GO:0003677">
    <property type="term" value="F:DNA binding"/>
    <property type="evidence" value="ECO:0007669"/>
    <property type="project" value="UniProtKB-KW"/>
</dbReference>
<dbReference type="InterPro" id="IPR017964">
    <property type="entry name" value="DNA-dir_DNA_pol_B_CS"/>
</dbReference>
<gene>
    <name evidence="25" type="ORF">AWRI3579_g944</name>
</gene>
<evidence type="ECO:0000256" key="10">
    <source>
        <dbReference type="ARBA" id="ARBA00022771"/>
    </source>
</evidence>
<evidence type="ECO:0000256" key="6">
    <source>
        <dbReference type="ARBA" id="ARBA00022695"/>
    </source>
</evidence>
<keyword evidence="4 21" id="KW-0004">4Fe-4S</keyword>
<dbReference type="Gene3D" id="1.10.287.690">
    <property type="entry name" value="Helix hairpin bin"/>
    <property type="match status" value="1"/>
</dbReference>
<comment type="subcellular location">
    <subcellularLocation>
        <location evidence="2 21">Nucleus</location>
    </subcellularLocation>
</comment>
<evidence type="ECO:0000256" key="9">
    <source>
        <dbReference type="ARBA" id="ARBA00022723"/>
    </source>
</evidence>
<dbReference type="GO" id="GO:0003887">
    <property type="term" value="F:DNA-directed DNA polymerase activity"/>
    <property type="evidence" value="ECO:0007669"/>
    <property type="project" value="UniProtKB-KW"/>
</dbReference>
<keyword evidence="15 21" id="KW-0408">Iron</keyword>
<evidence type="ECO:0000259" key="24">
    <source>
        <dbReference type="Pfam" id="PF14260"/>
    </source>
</evidence>
<evidence type="ECO:0000313" key="26">
    <source>
        <dbReference type="Proteomes" id="UP000095728"/>
    </source>
</evidence>
<keyword evidence="16 21" id="KW-0411">Iron-sulfur</keyword>
<evidence type="ECO:0000256" key="21">
    <source>
        <dbReference type="RuleBase" id="RU000442"/>
    </source>
</evidence>
<evidence type="ECO:0000256" key="8">
    <source>
        <dbReference type="ARBA" id="ARBA00022722"/>
    </source>
</evidence>
<evidence type="ECO:0000256" key="20">
    <source>
        <dbReference type="ARBA" id="ARBA00055225"/>
    </source>
</evidence>
<evidence type="ECO:0000256" key="7">
    <source>
        <dbReference type="ARBA" id="ARBA00022705"/>
    </source>
</evidence>
<comment type="similarity">
    <text evidence="3 21">Belongs to the DNA polymerase type-B family.</text>
</comment>
<feature type="domain" description="DNA-directed DNA polymerase family B multifunctional" evidence="22">
    <location>
        <begin position="572"/>
        <end position="999"/>
    </location>
</feature>
<dbReference type="PRINTS" id="PR00106">
    <property type="entry name" value="DNAPOLB"/>
</dbReference>
<dbReference type="Pfam" id="PF00136">
    <property type="entry name" value="DNA_pol_B"/>
    <property type="match status" value="1"/>
</dbReference>
<keyword evidence="14 21" id="KW-0239">DNA-directed DNA polymerase</keyword>
<evidence type="ECO:0000256" key="17">
    <source>
        <dbReference type="ARBA" id="ARBA00023125"/>
    </source>
</evidence>
<protein>
    <recommendedName>
        <fullName evidence="21">DNA polymerase</fullName>
        <ecNumber evidence="21">2.7.7.7</ecNumber>
    </recommendedName>
</protein>
<dbReference type="Pfam" id="PF14260">
    <property type="entry name" value="zf-C4pol"/>
    <property type="match status" value="1"/>
</dbReference>
<dbReference type="GO" id="GO:0045004">
    <property type="term" value="P:DNA replication proofreading"/>
    <property type="evidence" value="ECO:0007669"/>
    <property type="project" value="TreeGrafter"/>
</dbReference>
<dbReference type="InParanoid" id="A0A1E5RNG6"/>
<evidence type="ECO:0000256" key="15">
    <source>
        <dbReference type="ARBA" id="ARBA00023004"/>
    </source>
</evidence>
<comment type="function">
    <text evidence="20">Catalytic component of DNA polymerase delta (DNA polymerase III) which participates in chromosomal DNA replication. Required during synthesis of the lagging DNA strands at the replication fork, binds at/or near replication origins and moves along DNA with the replication fork. Participates in leading strand synthesis during replication initiation and termination. Has 3'-5' proofreading exonuclease activity that corrects errors arising during DNA replication.</text>
</comment>
<dbReference type="Proteomes" id="UP000095728">
    <property type="component" value="Unassembled WGS sequence"/>
</dbReference>
<evidence type="ECO:0000256" key="11">
    <source>
        <dbReference type="ARBA" id="ARBA00022801"/>
    </source>
</evidence>
<dbReference type="GO" id="GO:0008270">
    <property type="term" value="F:zinc ion binding"/>
    <property type="evidence" value="ECO:0007669"/>
    <property type="project" value="UniProtKB-KW"/>
</dbReference>
<evidence type="ECO:0000256" key="12">
    <source>
        <dbReference type="ARBA" id="ARBA00022833"/>
    </source>
</evidence>
<evidence type="ECO:0000256" key="13">
    <source>
        <dbReference type="ARBA" id="ARBA00022839"/>
    </source>
</evidence>
<evidence type="ECO:0000313" key="25">
    <source>
        <dbReference type="EMBL" id="OEJ88437.1"/>
    </source>
</evidence>
<dbReference type="Gene3D" id="3.30.420.10">
    <property type="entry name" value="Ribonuclease H-like superfamily/Ribonuclease H"/>
    <property type="match status" value="1"/>
</dbReference>
<dbReference type="Gene3D" id="1.10.132.60">
    <property type="entry name" value="DNA polymerase family B, C-terminal domain"/>
    <property type="match status" value="1"/>
</dbReference>
<dbReference type="InterPro" id="IPR006133">
    <property type="entry name" value="DNA-dir_DNA_pol_B_exonuc"/>
</dbReference>
<evidence type="ECO:0000256" key="4">
    <source>
        <dbReference type="ARBA" id="ARBA00022485"/>
    </source>
</evidence>
<feature type="domain" description="DNA-directed DNA polymerase family B exonuclease" evidence="23">
    <location>
        <begin position="272"/>
        <end position="508"/>
    </location>
</feature>
<dbReference type="SMART" id="SM00486">
    <property type="entry name" value="POLBc"/>
    <property type="match status" value="1"/>
</dbReference>
<dbReference type="InterPro" id="IPR006172">
    <property type="entry name" value="DNA-dir_DNA_pol_B"/>
</dbReference>
<keyword evidence="6 21" id="KW-0548">Nucleotidyltransferase</keyword>
<evidence type="ECO:0000256" key="3">
    <source>
        <dbReference type="ARBA" id="ARBA00005755"/>
    </source>
</evidence>
<comment type="cofactor">
    <cofactor evidence="1 21">
        <name>[4Fe-4S] cluster</name>
        <dbReference type="ChEBI" id="CHEBI:49883"/>
    </cofactor>
</comment>
<evidence type="ECO:0000259" key="23">
    <source>
        <dbReference type="Pfam" id="PF03104"/>
    </source>
</evidence>
<comment type="catalytic activity">
    <reaction evidence="19 21">
        <text>DNA(n) + a 2'-deoxyribonucleoside 5'-triphosphate = DNA(n+1) + diphosphate</text>
        <dbReference type="Rhea" id="RHEA:22508"/>
        <dbReference type="Rhea" id="RHEA-COMP:17339"/>
        <dbReference type="Rhea" id="RHEA-COMP:17340"/>
        <dbReference type="ChEBI" id="CHEBI:33019"/>
        <dbReference type="ChEBI" id="CHEBI:61560"/>
        <dbReference type="ChEBI" id="CHEBI:173112"/>
        <dbReference type="EC" id="2.7.7.7"/>
    </reaction>
</comment>
<dbReference type="InterPro" id="IPR006134">
    <property type="entry name" value="DNA-dir_DNA_pol_B_multi_dom"/>
</dbReference>
<dbReference type="FunFam" id="3.30.420.10:FF:000004">
    <property type="entry name" value="DNA polymerase"/>
    <property type="match status" value="1"/>
</dbReference>
<dbReference type="InterPro" id="IPR023211">
    <property type="entry name" value="DNA_pol_palm_dom_sf"/>
</dbReference>
<keyword evidence="5 21" id="KW-0808">Transferase</keyword>
<dbReference type="InterPro" id="IPR036397">
    <property type="entry name" value="RNaseH_sf"/>
</dbReference>
<comment type="caution">
    <text evidence="25">The sequence shown here is derived from an EMBL/GenBank/DDBJ whole genome shotgun (WGS) entry which is preliminary data.</text>
</comment>
<evidence type="ECO:0000259" key="22">
    <source>
        <dbReference type="Pfam" id="PF00136"/>
    </source>
</evidence>